<evidence type="ECO:0000256" key="3">
    <source>
        <dbReference type="ARBA" id="ARBA00022448"/>
    </source>
</evidence>
<dbReference type="GO" id="GO:0055085">
    <property type="term" value="P:transmembrane transport"/>
    <property type="evidence" value="ECO:0007669"/>
    <property type="project" value="InterPro"/>
</dbReference>
<dbReference type="Pfam" id="PF03544">
    <property type="entry name" value="TonB_C"/>
    <property type="match status" value="2"/>
</dbReference>
<comment type="subcellular location">
    <subcellularLocation>
        <location evidence="1">Cell inner membrane</location>
        <topology evidence="1">Single-pass membrane protein</topology>
        <orientation evidence="1">Periplasmic side</orientation>
    </subcellularLocation>
</comment>
<evidence type="ECO:0000313" key="13">
    <source>
        <dbReference type="Proteomes" id="UP000598820"/>
    </source>
</evidence>
<evidence type="ECO:0000259" key="11">
    <source>
        <dbReference type="PROSITE" id="PS52015"/>
    </source>
</evidence>
<evidence type="ECO:0000256" key="7">
    <source>
        <dbReference type="ARBA" id="ARBA00022927"/>
    </source>
</evidence>
<evidence type="ECO:0000256" key="9">
    <source>
        <dbReference type="ARBA" id="ARBA00023136"/>
    </source>
</evidence>
<accession>A0A927AVS2</accession>
<keyword evidence="9" id="KW-0472">Membrane</keyword>
<comment type="similarity">
    <text evidence="2">Belongs to the TonB family.</text>
</comment>
<sequence>MNFQLLSFLFLFTLSALAQTPAFQQFEVDSAAEPRCGTAFFNTFIQTNLRKPVSLEAKGIGGTVIVNGVVEPNGTLSNVAVSRGFRPDCDREALRVFSLFNAWKPAQKAGKAVRQQITIPIVFKPNVAFTYLNGKRIVFFTKDGKATNADSTLAQFKQVSQVDSTGLPTGDVVVYEAKNKKWKEYYRLVFTTEKYTNPFCNSCQTIGNQNIRKQWQGDVFVLDGTGKRIRQTYYDEGSPTNTDVMYYPNSLIAQKKADTGDRVNFLKWYANGQIEQIKTLDKPKSFTTGTLEQIVAVWDSTGKQTVIDGNGYATYQEQVVSNNDTTKHTIFVEKGTYAAGVKQGIWKGYYTDGSFFYEEMYEKGIFQGGKSKSNQGDTLRYTQLEQVPEFQGGMAELGKFLSTNLSYPVDAQRAGVQGRVFVSFVVCTDGTLCDYEILKGVQPDVDQEALRVVKSMNGKWKPGFQRGKAVRVKYNLPINFSLH</sequence>
<dbReference type="SUPFAM" id="SSF74653">
    <property type="entry name" value="TolA/TonB C-terminal domain"/>
    <property type="match status" value="2"/>
</dbReference>
<dbReference type="AlphaFoldDB" id="A0A927AVS2"/>
<keyword evidence="5" id="KW-0997">Cell inner membrane</keyword>
<dbReference type="GO" id="GO:0031992">
    <property type="term" value="F:energy transducer activity"/>
    <property type="evidence" value="ECO:0007669"/>
    <property type="project" value="TreeGrafter"/>
</dbReference>
<dbReference type="EMBL" id="JACWZY010000050">
    <property type="protein sequence ID" value="MBD2705274.1"/>
    <property type="molecule type" value="Genomic_DNA"/>
</dbReference>
<proteinExistence type="inferred from homology"/>
<feature type="signal peptide" evidence="10">
    <location>
        <begin position="1"/>
        <end position="18"/>
    </location>
</feature>
<dbReference type="InterPro" id="IPR037682">
    <property type="entry name" value="TonB_C"/>
</dbReference>
<evidence type="ECO:0000256" key="2">
    <source>
        <dbReference type="ARBA" id="ARBA00006555"/>
    </source>
</evidence>
<dbReference type="PANTHER" id="PTHR33446">
    <property type="entry name" value="PROTEIN TONB-RELATED"/>
    <property type="match status" value="1"/>
</dbReference>
<dbReference type="GO" id="GO:0098797">
    <property type="term" value="C:plasma membrane protein complex"/>
    <property type="evidence" value="ECO:0007669"/>
    <property type="project" value="TreeGrafter"/>
</dbReference>
<dbReference type="Gene3D" id="3.30.1150.10">
    <property type="match status" value="2"/>
</dbReference>
<comment type="caution">
    <text evidence="12">The sequence shown here is derived from an EMBL/GenBank/DDBJ whole genome shotgun (WGS) entry which is preliminary data.</text>
</comment>
<evidence type="ECO:0000313" key="12">
    <source>
        <dbReference type="EMBL" id="MBD2705274.1"/>
    </source>
</evidence>
<keyword evidence="6" id="KW-0812">Transmembrane</keyword>
<dbReference type="GO" id="GO:0015031">
    <property type="term" value="P:protein transport"/>
    <property type="evidence" value="ECO:0007669"/>
    <property type="project" value="UniProtKB-KW"/>
</dbReference>
<dbReference type="InterPro" id="IPR006260">
    <property type="entry name" value="TonB/TolA_C"/>
</dbReference>
<dbReference type="InterPro" id="IPR051045">
    <property type="entry name" value="TonB-dependent_transducer"/>
</dbReference>
<dbReference type="PANTHER" id="PTHR33446:SF2">
    <property type="entry name" value="PROTEIN TONB"/>
    <property type="match status" value="1"/>
</dbReference>
<evidence type="ECO:0000256" key="5">
    <source>
        <dbReference type="ARBA" id="ARBA00022519"/>
    </source>
</evidence>
<evidence type="ECO:0000256" key="4">
    <source>
        <dbReference type="ARBA" id="ARBA00022475"/>
    </source>
</evidence>
<dbReference type="PROSITE" id="PS52015">
    <property type="entry name" value="TONB_CTD"/>
    <property type="match status" value="1"/>
</dbReference>
<keyword evidence="13" id="KW-1185">Reference proteome</keyword>
<evidence type="ECO:0000256" key="6">
    <source>
        <dbReference type="ARBA" id="ARBA00022692"/>
    </source>
</evidence>
<name>A0A927AVS2_9BACT</name>
<evidence type="ECO:0000256" key="1">
    <source>
        <dbReference type="ARBA" id="ARBA00004383"/>
    </source>
</evidence>
<feature type="domain" description="TonB C-terminal" evidence="11">
    <location>
        <begin position="392"/>
        <end position="483"/>
    </location>
</feature>
<organism evidence="12 13">
    <name type="scientific">Spirosoma profusum</name>
    <dbReference type="NCBI Taxonomy" id="2771354"/>
    <lineage>
        <taxon>Bacteria</taxon>
        <taxon>Pseudomonadati</taxon>
        <taxon>Bacteroidota</taxon>
        <taxon>Cytophagia</taxon>
        <taxon>Cytophagales</taxon>
        <taxon>Cytophagaceae</taxon>
        <taxon>Spirosoma</taxon>
    </lineage>
</organism>
<keyword evidence="8" id="KW-1133">Transmembrane helix</keyword>
<feature type="chain" id="PRO_5037334706" evidence="10">
    <location>
        <begin position="19"/>
        <end position="483"/>
    </location>
</feature>
<keyword evidence="7" id="KW-0653">Protein transport</keyword>
<evidence type="ECO:0000256" key="10">
    <source>
        <dbReference type="SAM" id="SignalP"/>
    </source>
</evidence>
<dbReference type="NCBIfam" id="TIGR01352">
    <property type="entry name" value="tonB_Cterm"/>
    <property type="match status" value="2"/>
</dbReference>
<keyword evidence="4" id="KW-1003">Cell membrane</keyword>
<dbReference type="Proteomes" id="UP000598820">
    <property type="component" value="Unassembled WGS sequence"/>
</dbReference>
<reference evidence="12" key="1">
    <citation type="submission" date="2020-09" db="EMBL/GenBank/DDBJ databases">
        <authorList>
            <person name="Kim M.K."/>
        </authorList>
    </citation>
    <scope>NUCLEOTIDE SEQUENCE</scope>
    <source>
        <strain evidence="12">BT702</strain>
    </source>
</reference>
<protein>
    <submittedName>
        <fullName evidence="12">Energy transducer TonB</fullName>
    </submittedName>
</protein>
<keyword evidence="10" id="KW-0732">Signal</keyword>
<keyword evidence="3" id="KW-0813">Transport</keyword>
<evidence type="ECO:0000256" key="8">
    <source>
        <dbReference type="ARBA" id="ARBA00022989"/>
    </source>
</evidence>
<dbReference type="SUPFAM" id="SSF82185">
    <property type="entry name" value="Histone H3 K4-specific methyltransferase SET7/9 N-terminal domain"/>
    <property type="match status" value="1"/>
</dbReference>
<gene>
    <name evidence="12" type="ORF">IC229_31945</name>
</gene>
<dbReference type="RefSeq" id="WP_190892533.1">
    <property type="nucleotide sequence ID" value="NZ_JACWZY010000050.1"/>
</dbReference>